<dbReference type="Gene3D" id="3.30.420.10">
    <property type="entry name" value="Ribonuclease H-like superfamily/Ribonuclease H"/>
    <property type="match status" value="1"/>
</dbReference>
<dbReference type="InterPro" id="IPR036397">
    <property type="entry name" value="RNaseH_sf"/>
</dbReference>
<dbReference type="InterPro" id="IPR012337">
    <property type="entry name" value="RNaseH-like_sf"/>
</dbReference>
<dbReference type="SUPFAM" id="SSF53098">
    <property type="entry name" value="Ribonuclease H-like"/>
    <property type="match status" value="1"/>
</dbReference>
<feature type="region of interest" description="Disordered" evidence="1">
    <location>
        <begin position="152"/>
        <end position="171"/>
    </location>
</feature>
<evidence type="ECO:0008006" key="4">
    <source>
        <dbReference type="Google" id="ProtNLM"/>
    </source>
</evidence>
<sequence length="205" mass="22480">MGKREAYISVDVEADGPIPGPYSMLSFGMSVCGTFDGVEFRPVDPAETTFYAELKPISDDYVPEALGISGLDRGRLAVEGREPGEAMSAAAGWVRAAAASADATAVLVAYPLGFDWMFLYWYWTRFTETGSPFGHSRHLDLKSMYATKAGTPISRSTKRQMPSELLSDRPHTHNALDDAVEQAELFHNLVRWAGPPRRPSEGFGE</sequence>
<comment type="caution">
    <text evidence="2">The sequence shown here is derived from an EMBL/GenBank/DDBJ whole genome shotgun (WGS) entry which is preliminary data.</text>
</comment>
<evidence type="ECO:0000313" key="2">
    <source>
        <dbReference type="EMBL" id="NYD52383.1"/>
    </source>
</evidence>
<dbReference type="Proteomes" id="UP000529783">
    <property type="component" value="Unassembled WGS sequence"/>
</dbReference>
<keyword evidence="3" id="KW-1185">Reference proteome</keyword>
<organism evidence="2 3">
    <name type="scientific">Actinomadura luteofluorescens</name>
    <dbReference type="NCBI Taxonomy" id="46163"/>
    <lineage>
        <taxon>Bacteria</taxon>
        <taxon>Bacillati</taxon>
        <taxon>Actinomycetota</taxon>
        <taxon>Actinomycetes</taxon>
        <taxon>Streptosporangiales</taxon>
        <taxon>Thermomonosporaceae</taxon>
        <taxon>Actinomadura</taxon>
    </lineage>
</organism>
<proteinExistence type="predicted"/>
<protein>
    <recommendedName>
        <fullName evidence="4">Exonuclease</fullName>
    </recommendedName>
</protein>
<evidence type="ECO:0000313" key="3">
    <source>
        <dbReference type="Proteomes" id="UP000529783"/>
    </source>
</evidence>
<gene>
    <name evidence="2" type="ORF">BJY14_008366</name>
</gene>
<evidence type="ECO:0000256" key="1">
    <source>
        <dbReference type="SAM" id="MobiDB-lite"/>
    </source>
</evidence>
<name>A0A7Y9ER16_9ACTN</name>
<dbReference type="GO" id="GO:0003676">
    <property type="term" value="F:nucleic acid binding"/>
    <property type="evidence" value="ECO:0007669"/>
    <property type="project" value="InterPro"/>
</dbReference>
<dbReference type="AlphaFoldDB" id="A0A7Y9ER16"/>
<dbReference type="EMBL" id="JACCBA010000001">
    <property type="protein sequence ID" value="NYD52383.1"/>
    <property type="molecule type" value="Genomic_DNA"/>
</dbReference>
<accession>A0A7Y9ER16</accession>
<reference evidence="2 3" key="1">
    <citation type="submission" date="2020-07" db="EMBL/GenBank/DDBJ databases">
        <title>Sequencing the genomes of 1000 actinobacteria strains.</title>
        <authorList>
            <person name="Klenk H.-P."/>
        </authorList>
    </citation>
    <scope>NUCLEOTIDE SEQUENCE [LARGE SCALE GENOMIC DNA]</scope>
    <source>
        <strain evidence="2 3">DSM 40398</strain>
    </source>
</reference>
<dbReference type="RefSeq" id="WP_179848597.1">
    <property type="nucleotide sequence ID" value="NZ_JACCBA010000001.1"/>
</dbReference>